<dbReference type="HOGENOM" id="CLU_011979_1_1_1"/>
<dbReference type="SUPFAM" id="SSF81383">
    <property type="entry name" value="F-box domain"/>
    <property type="match status" value="1"/>
</dbReference>
<dbReference type="InterPro" id="IPR050796">
    <property type="entry name" value="SCF_F-box_component"/>
</dbReference>
<dbReference type="Pfam" id="PF12552">
    <property type="entry name" value="DUF3741"/>
    <property type="match status" value="1"/>
</dbReference>
<dbReference type="NCBIfam" id="TIGR01640">
    <property type="entry name" value="F_box_assoc_1"/>
    <property type="match status" value="1"/>
</dbReference>
<dbReference type="PANTHER" id="PTHR31672:SF2">
    <property type="entry name" value="F-BOX DOMAIN-CONTAINING PROTEIN"/>
    <property type="match status" value="1"/>
</dbReference>
<feature type="region of interest" description="Disordered" evidence="1">
    <location>
        <begin position="1"/>
        <end position="25"/>
    </location>
</feature>
<dbReference type="AlphaFoldDB" id="A0A0E0H8N9"/>
<feature type="region of interest" description="Disordered" evidence="1">
    <location>
        <begin position="591"/>
        <end position="616"/>
    </location>
</feature>
<keyword evidence="5" id="KW-1185">Reference proteome</keyword>
<dbReference type="EnsemblPlants" id="ONIVA05G01220.1">
    <property type="protein sequence ID" value="ONIVA05G01220.1"/>
    <property type="gene ID" value="ONIVA05G01220"/>
</dbReference>
<organism evidence="4">
    <name type="scientific">Oryza nivara</name>
    <name type="common">Indian wild rice</name>
    <name type="synonym">Oryza sativa f. spontanea</name>
    <dbReference type="NCBI Taxonomy" id="4536"/>
    <lineage>
        <taxon>Eukaryota</taxon>
        <taxon>Viridiplantae</taxon>
        <taxon>Streptophyta</taxon>
        <taxon>Embryophyta</taxon>
        <taxon>Tracheophyta</taxon>
        <taxon>Spermatophyta</taxon>
        <taxon>Magnoliopsida</taxon>
        <taxon>Liliopsida</taxon>
        <taxon>Poales</taxon>
        <taxon>Poaceae</taxon>
        <taxon>BOP clade</taxon>
        <taxon>Oryzoideae</taxon>
        <taxon>Oryzeae</taxon>
        <taxon>Oryzinae</taxon>
        <taxon>Oryza</taxon>
    </lineage>
</organism>
<name>A0A0E0H8N9_ORYNI</name>
<proteinExistence type="predicted"/>
<evidence type="ECO:0000313" key="5">
    <source>
        <dbReference type="Proteomes" id="UP000006591"/>
    </source>
</evidence>
<dbReference type="PANTHER" id="PTHR31672">
    <property type="entry name" value="BNACNNG10540D PROTEIN"/>
    <property type="match status" value="1"/>
</dbReference>
<reference evidence="4" key="1">
    <citation type="submission" date="2015-04" db="UniProtKB">
        <authorList>
            <consortium name="EnsemblPlants"/>
        </authorList>
    </citation>
    <scope>IDENTIFICATION</scope>
    <source>
        <strain evidence="4">SL10</strain>
    </source>
</reference>
<dbReference type="InterPro" id="IPR022212">
    <property type="entry name" value="DUF3741"/>
</dbReference>
<accession>A0A0E0H8N9</accession>
<feature type="domain" description="F-box associated beta-propeller type 3" evidence="2">
    <location>
        <begin position="187"/>
        <end position="318"/>
    </location>
</feature>
<evidence type="ECO:0000259" key="3">
    <source>
        <dbReference type="Pfam" id="PF12552"/>
    </source>
</evidence>
<dbReference type="Proteomes" id="UP000006591">
    <property type="component" value="Chromosome 5"/>
</dbReference>
<protein>
    <submittedName>
        <fullName evidence="4">Uncharacterized protein</fullName>
    </submittedName>
</protein>
<evidence type="ECO:0000256" key="1">
    <source>
        <dbReference type="SAM" id="MobiDB-lite"/>
    </source>
</evidence>
<dbReference type="Pfam" id="PF08268">
    <property type="entry name" value="FBA_3"/>
    <property type="match status" value="1"/>
</dbReference>
<evidence type="ECO:0000259" key="2">
    <source>
        <dbReference type="Pfam" id="PF08268"/>
    </source>
</evidence>
<feature type="domain" description="DUF3741" evidence="3">
    <location>
        <begin position="490"/>
        <end position="524"/>
    </location>
</feature>
<sequence>MASDDSSPPDAKRLRRSPPTSTSPDHLLVDEILTRLPIAAAVRLRAVSRDWNAALTTDHFILAHRARAAAARHPELLFFAPPDHRNTTTFYACSLRGGEPPAAARELLTIDYFSAKHAVMSPTPCRGLTLVSDGRAPRYYLLNLSTGDHVALPPCQPAAKAHPDPLAWLPRGTTSYLPSMTPWRPFELSTTGLGFDTATGEHKVVRLFKRRNGEHACEVYTLGKPGGWRPCAGRVPASAASILPAMPPVFVNGYLYWLLQPAAPGDEQIRRILSFSIGAEQFGSVYVPPRLSSRMCHLANLDGSLCAVFDYRGAGGVYGLFTCSEPSASPSPSWSVRCSIYLNRLPREVSDELMEERVIVPLCTAGGRILLATGRHEVFAYDAGRNAVERVFRMQEFVDVPNDCREARLLLSVGLHDECIADLHPGAGGERMLFVNTGRRGNTVVKREVPVEYHDDSDRRFNGFSSKRNLVPANTPSAKGRVPQQLEFTHCSPDEAHRNSKEFSEALELLYSKKDVFPKILQENSGAFPGFSGHILGHSGLQYSKLFEQDNCSSMGVEHDGLFNVPKEPEMQQKRQLRQLDLNLNLEKNRKCESQAGEERQKNKCSRSAHRPASSTQLVGAFPTEGLIPEDHVMAMVPLDPEAEEVEHLEKSEEIQRRTLLGTQLLKRVVGEVYNSKYGQRHDRSGLED</sequence>
<dbReference type="Gramene" id="ONIVA05G01220.1">
    <property type="protein sequence ID" value="ONIVA05G01220.1"/>
    <property type="gene ID" value="ONIVA05G01220"/>
</dbReference>
<dbReference type="InterPro" id="IPR036047">
    <property type="entry name" value="F-box-like_dom_sf"/>
</dbReference>
<dbReference type="STRING" id="4536.A0A0E0H8N9"/>
<evidence type="ECO:0000313" key="4">
    <source>
        <dbReference type="EnsemblPlants" id="ONIVA05G01220.1"/>
    </source>
</evidence>
<dbReference type="InterPro" id="IPR017451">
    <property type="entry name" value="F-box-assoc_interact_dom"/>
</dbReference>
<dbReference type="InterPro" id="IPR013187">
    <property type="entry name" value="F-box-assoc_dom_typ3"/>
</dbReference>
<feature type="compositionally biased region" description="Basic and acidic residues" evidence="1">
    <location>
        <begin position="591"/>
        <end position="602"/>
    </location>
</feature>
<reference evidence="4" key="2">
    <citation type="submission" date="2018-04" db="EMBL/GenBank/DDBJ databases">
        <title>OnivRS2 (Oryza nivara Reference Sequence Version 2).</title>
        <authorList>
            <person name="Zhang J."/>
            <person name="Kudrna D."/>
            <person name="Lee S."/>
            <person name="Talag J."/>
            <person name="Rajasekar S."/>
            <person name="Welchert J."/>
            <person name="Hsing Y.-I."/>
            <person name="Wing R.A."/>
        </authorList>
    </citation>
    <scope>NUCLEOTIDE SEQUENCE [LARGE SCALE GENOMIC DNA]</scope>
    <source>
        <strain evidence="4">SL10</strain>
    </source>
</reference>
<dbReference type="eggNOG" id="ENOG502SX3T">
    <property type="taxonomic scope" value="Eukaryota"/>
</dbReference>